<dbReference type="AlphaFoldDB" id="A0A5D3CGN2"/>
<comment type="caution">
    <text evidence="2">The sequence shown here is derived from an EMBL/GenBank/DDBJ whole genome shotgun (WGS) entry which is preliminary data.</text>
</comment>
<reference evidence="2 3" key="1">
    <citation type="submission" date="2019-08" db="EMBL/GenBank/DDBJ databases">
        <title>Draft genome sequences of two oriental melons (Cucumis melo L. var makuwa).</title>
        <authorList>
            <person name="Kwon S.-Y."/>
        </authorList>
    </citation>
    <scope>NUCLEOTIDE SEQUENCE [LARGE SCALE GENOMIC DNA]</scope>
    <source>
        <strain evidence="3">cv. Chang Bougi</strain>
        <tissue evidence="2">Leaf</tissue>
    </source>
</reference>
<dbReference type="EMBL" id="SSTD01011544">
    <property type="protein sequence ID" value="TYK09526.1"/>
    <property type="molecule type" value="Genomic_DNA"/>
</dbReference>
<organism evidence="2 3">
    <name type="scientific">Cucumis melo var. makuwa</name>
    <name type="common">Oriental melon</name>
    <dbReference type="NCBI Taxonomy" id="1194695"/>
    <lineage>
        <taxon>Eukaryota</taxon>
        <taxon>Viridiplantae</taxon>
        <taxon>Streptophyta</taxon>
        <taxon>Embryophyta</taxon>
        <taxon>Tracheophyta</taxon>
        <taxon>Spermatophyta</taxon>
        <taxon>Magnoliopsida</taxon>
        <taxon>eudicotyledons</taxon>
        <taxon>Gunneridae</taxon>
        <taxon>Pentapetalae</taxon>
        <taxon>rosids</taxon>
        <taxon>fabids</taxon>
        <taxon>Cucurbitales</taxon>
        <taxon>Cucurbitaceae</taxon>
        <taxon>Benincaseae</taxon>
        <taxon>Cucumis</taxon>
    </lineage>
</organism>
<gene>
    <name evidence="2" type="ORF">E5676_scaffold757G00020</name>
</gene>
<feature type="region of interest" description="Disordered" evidence="1">
    <location>
        <begin position="156"/>
        <end position="180"/>
    </location>
</feature>
<accession>A0A5D3CGN2</accession>
<evidence type="ECO:0000313" key="3">
    <source>
        <dbReference type="Proteomes" id="UP000321947"/>
    </source>
</evidence>
<feature type="compositionally biased region" description="Polar residues" evidence="1">
    <location>
        <begin position="162"/>
        <end position="180"/>
    </location>
</feature>
<sequence length="180" mass="20119">MGPSFDICCYNGCIVGGLRFHTSKRDSRRTTQNSEVMVIDEINTSGSGDNNFFGILNENKCIWNLPKVDDVENEHLNVLEIVVSHRVDKHIEDDTLCMTKVDPTIVERLVVHHVTNNFIDDVDEHSSHESSMLSFLSGFDETMFLEFAEELDNPAEGLSLVGDNSGTSQPSATLTSRRRA</sequence>
<name>A0A5D3CGN2_CUCMM</name>
<proteinExistence type="predicted"/>
<protein>
    <recommendedName>
        <fullName evidence="4">CACTA en-spm transposon protein</fullName>
    </recommendedName>
</protein>
<evidence type="ECO:0000313" key="2">
    <source>
        <dbReference type="EMBL" id="TYK09526.1"/>
    </source>
</evidence>
<evidence type="ECO:0008006" key="4">
    <source>
        <dbReference type="Google" id="ProtNLM"/>
    </source>
</evidence>
<dbReference type="Proteomes" id="UP000321947">
    <property type="component" value="Unassembled WGS sequence"/>
</dbReference>
<evidence type="ECO:0000256" key="1">
    <source>
        <dbReference type="SAM" id="MobiDB-lite"/>
    </source>
</evidence>